<evidence type="ECO:0008006" key="3">
    <source>
        <dbReference type="Google" id="ProtNLM"/>
    </source>
</evidence>
<name>A0ABY4E3I0_9NEIS</name>
<dbReference type="RefSeq" id="WP_058357069.1">
    <property type="nucleotide sequence ID" value="NZ_CABKVG010000010.1"/>
</dbReference>
<proteinExistence type="predicted"/>
<organism evidence="1 2">
    <name type="scientific">Vitreoscilla massiliensis</name>
    <dbReference type="NCBI Taxonomy" id="1689272"/>
    <lineage>
        <taxon>Bacteria</taxon>
        <taxon>Pseudomonadati</taxon>
        <taxon>Pseudomonadota</taxon>
        <taxon>Betaproteobacteria</taxon>
        <taxon>Neisseriales</taxon>
        <taxon>Neisseriaceae</taxon>
        <taxon>Vitreoscilla</taxon>
    </lineage>
</organism>
<reference evidence="1 2" key="1">
    <citation type="journal article" date="2022" name="Res Sq">
        <title>Evolution of multicellular longitudinally dividing oral cavity symbionts (Neisseriaceae).</title>
        <authorList>
            <person name="Nyongesa S."/>
            <person name="Weber P."/>
            <person name="Bernet E."/>
            <person name="Pullido F."/>
            <person name="Nieckarz M."/>
            <person name="Delaby M."/>
            <person name="Nieves C."/>
            <person name="Viehboeck T."/>
            <person name="Krause N."/>
            <person name="Rivera-Millot A."/>
            <person name="Nakamura A."/>
            <person name="Vischer N."/>
            <person name="VanNieuwenhze M."/>
            <person name="Brun Y."/>
            <person name="Cava F."/>
            <person name="Bulgheresi S."/>
            <person name="Veyrier F."/>
        </authorList>
    </citation>
    <scope>NUCLEOTIDE SEQUENCE [LARGE SCALE GENOMIC DNA]</scope>
    <source>
        <strain evidence="1 2">SN4</strain>
    </source>
</reference>
<keyword evidence="2" id="KW-1185">Reference proteome</keyword>
<sequence length="129" mass="14566">MRQQYHIRQVGSDTHVWDVNRLLRVHADLPTEQLALAEIAELQQAYWYADSHPTTLELIVHMRLVEAADLAYPILIDAEGGLMDGMHRIVKAVLAGHSHIAAQRLPHTPAPDYINVDVDSLPYDDDDLI</sequence>
<protein>
    <recommendedName>
        <fullName evidence="3">ParB/Sulfiredoxin domain-containing protein</fullName>
    </recommendedName>
</protein>
<gene>
    <name evidence="1" type="ORF">LVJ82_18310</name>
</gene>
<evidence type="ECO:0000313" key="2">
    <source>
        <dbReference type="Proteomes" id="UP000832011"/>
    </source>
</evidence>
<evidence type="ECO:0000313" key="1">
    <source>
        <dbReference type="EMBL" id="UOO89370.1"/>
    </source>
</evidence>
<dbReference type="EMBL" id="CP091511">
    <property type="protein sequence ID" value="UOO89370.1"/>
    <property type="molecule type" value="Genomic_DNA"/>
</dbReference>
<accession>A0ABY4E3I0</accession>
<dbReference type="Proteomes" id="UP000832011">
    <property type="component" value="Chromosome"/>
</dbReference>